<dbReference type="SUPFAM" id="SSF47699">
    <property type="entry name" value="Bifunctional inhibitor/lipid-transfer protein/seed storage 2S albumin"/>
    <property type="match status" value="1"/>
</dbReference>
<dbReference type="GO" id="GO:0005504">
    <property type="term" value="F:fatty acid binding"/>
    <property type="evidence" value="ECO:0007669"/>
    <property type="project" value="InterPro"/>
</dbReference>
<dbReference type="OrthoDB" id="678526at2759"/>
<evidence type="ECO:0000259" key="2">
    <source>
        <dbReference type="SMART" id="SM00499"/>
    </source>
</evidence>
<name>A0A2T7CUS7_9POAL</name>
<feature type="signal peptide" evidence="1">
    <location>
        <begin position="1"/>
        <end position="25"/>
    </location>
</feature>
<proteinExistence type="predicted"/>
<evidence type="ECO:0000313" key="4">
    <source>
        <dbReference type="Proteomes" id="UP000244336"/>
    </source>
</evidence>
<sequence>MLRPKMRGLLVIAVVVAACLCLADGKGECGATPPDKVAQKLAPCASAGKNPSAAPSSGCCSAVHTIGKQSPECLCAVMLSKTARKSGIRPEVAITIPKRCNLADRPVGYKCGDYTLP</sequence>
<dbReference type="EMBL" id="CM009755">
    <property type="protein sequence ID" value="PUZ47084.1"/>
    <property type="molecule type" value="Genomic_DNA"/>
</dbReference>
<dbReference type="Pfam" id="PF14368">
    <property type="entry name" value="LTP_2"/>
    <property type="match status" value="1"/>
</dbReference>
<protein>
    <recommendedName>
        <fullName evidence="2">Bifunctional inhibitor/plant lipid transfer protein/seed storage helical domain-containing protein</fullName>
    </recommendedName>
</protein>
<evidence type="ECO:0000256" key="1">
    <source>
        <dbReference type="SAM" id="SignalP"/>
    </source>
</evidence>
<dbReference type="InterPro" id="IPR016140">
    <property type="entry name" value="Bifunc_inhib/LTP/seed_store"/>
</dbReference>
<dbReference type="Gramene" id="PUZ47084">
    <property type="protein sequence ID" value="PUZ47084"/>
    <property type="gene ID" value="GQ55_7G134700"/>
</dbReference>
<dbReference type="PROSITE" id="PS51257">
    <property type="entry name" value="PROKAR_LIPOPROTEIN"/>
    <property type="match status" value="1"/>
</dbReference>
<evidence type="ECO:0000313" key="3">
    <source>
        <dbReference type="EMBL" id="PUZ47084.1"/>
    </source>
</evidence>
<dbReference type="CDD" id="cd00010">
    <property type="entry name" value="AAI_LTSS"/>
    <property type="match status" value="1"/>
</dbReference>
<feature type="chain" id="PRO_5015718434" description="Bifunctional inhibitor/plant lipid transfer protein/seed storage helical domain-containing protein" evidence="1">
    <location>
        <begin position="26"/>
        <end position="117"/>
    </location>
</feature>
<dbReference type="Gene3D" id="1.10.110.10">
    <property type="entry name" value="Plant lipid-transfer and hydrophobic proteins"/>
    <property type="match status" value="1"/>
</dbReference>
<dbReference type="PANTHER" id="PTHR33122">
    <property type="entry name" value="LIPID BINDING PROTEIN-RELATED"/>
    <property type="match status" value="1"/>
</dbReference>
<dbReference type="InterPro" id="IPR036312">
    <property type="entry name" value="Bifun_inhib/LTP/seed_sf"/>
</dbReference>
<dbReference type="AlphaFoldDB" id="A0A2T7CUS7"/>
<dbReference type="STRING" id="1504633.A0A2T7CUS7"/>
<dbReference type="PANTHER" id="PTHR33122:SF4">
    <property type="entry name" value="OS04G0415800 PROTEIN"/>
    <property type="match status" value="1"/>
</dbReference>
<feature type="domain" description="Bifunctional inhibitor/plant lipid transfer protein/seed storage helical" evidence="2">
    <location>
        <begin position="29"/>
        <end position="111"/>
    </location>
</feature>
<gene>
    <name evidence="3" type="ORF">GQ55_7G134700</name>
</gene>
<keyword evidence="1" id="KW-0732">Signal</keyword>
<reference evidence="3 4" key="1">
    <citation type="submission" date="2018-04" db="EMBL/GenBank/DDBJ databases">
        <title>WGS assembly of Panicum hallii var. hallii HAL2.</title>
        <authorList>
            <person name="Lovell J."/>
            <person name="Jenkins J."/>
            <person name="Lowry D."/>
            <person name="Mamidi S."/>
            <person name="Sreedasyam A."/>
            <person name="Weng X."/>
            <person name="Barry K."/>
            <person name="Bonette J."/>
            <person name="Campitelli B."/>
            <person name="Daum C."/>
            <person name="Gordon S."/>
            <person name="Gould B."/>
            <person name="Lipzen A."/>
            <person name="MacQueen A."/>
            <person name="Palacio-Mejia J."/>
            <person name="Plott C."/>
            <person name="Shakirov E."/>
            <person name="Shu S."/>
            <person name="Yoshinaga Y."/>
            <person name="Zane M."/>
            <person name="Rokhsar D."/>
            <person name="Grimwood J."/>
            <person name="Schmutz J."/>
            <person name="Juenger T."/>
        </authorList>
    </citation>
    <scope>NUCLEOTIDE SEQUENCE [LARGE SCALE GENOMIC DNA]</scope>
    <source>
        <strain evidence="4">cv. HAL2</strain>
    </source>
</reference>
<dbReference type="InterPro" id="IPR039265">
    <property type="entry name" value="DIR1-like"/>
</dbReference>
<dbReference type="Proteomes" id="UP000244336">
    <property type="component" value="Chromosome 7"/>
</dbReference>
<accession>A0A2T7CUS7</accession>
<keyword evidence="4" id="KW-1185">Reference proteome</keyword>
<dbReference type="GO" id="GO:0009627">
    <property type="term" value="P:systemic acquired resistance"/>
    <property type="evidence" value="ECO:0007669"/>
    <property type="project" value="InterPro"/>
</dbReference>
<dbReference type="SMART" id="SM00499">
    <property type="entry name" value="AAI"/>
    <property type="match status" value="1"/>
</dbReference>
<organism evidence="3 4">
    <name type="scientific">Panicum hallii var. hallii</name>
    <dbReference type="NCBI Taxonomy" id="1504633"/>
    <lineage>
        <taxon>Eukaryota</taxon>
        <taxon>Viridiplantae</taxon>
        <taxon>Streptophyta</taxon>
        <taxon>Embryophyta</taxon>
        <taxon>Tracheophyta</taxon>
        <taxon>Spermatophyta</taxon>
        <taxon>Magnoliopsida</taxon>
        <taxon>Liliopsida</taxon>
        <taxon>Poales</taxon>
        <taxon>Poaceae</taxon>
        <taxon>PACMAD clade</taxon>
        <taxon>Panicoideae</taxon>
        <taxon>Panicodae</taxon>
        <taxon>Paniceae</taxon>
        <taxon>Panicinae</taxon>
        <taxon>Panicum</taxon>
        <taxon>Panicum sect. Panicum</taxon>
    </lineage>
</organism>